<dbReference type="RefSeq" id="WP_062686665.1">
    <property type="nucleotide sequence ID" value="NZ_KQ758640.1"/>
</dbReference>
<dbReference type="Gene3D" id="3.40.630.190">
    <property type="entry name" value="LCP protein"/>
    <property type="match status" value="1"/>
</dbReference>
<dbReference type="PROSITE" id="PS51257">
    <property type="entry name" value="PROKAR_LIPOPROTEIN"/>
    <property type="match status" value="1"/>
</dbReference>
<dbReference type="PANTHER" id="PTHR33392">
    <property type="entry name" value="POLYISOPRENYL-TEICHOIC ACID--PEPTIDOGLYCAN TEICHOIC ACID TRANSFERASE TAGU"/>
    <property type="match status" value="1"/>
</dbReference>
<keyword evidence="4" id="KW-1133">Transmembrane helix</keyword>
<evidence type="ECO:0000256" key="4">
    <source>
        <dbReference type="ARBA" id="ARBA00022989"/>
    </source>
</evidence>
<evidence type="ECO:0000313" key="7">
    <source>
        <dbReference type="Proteomes" id="UP000053681"/>
    </source>
</evidence>
<dbReference type="PANTHER" id="PTHR33392:SF6">
    <property type="entry name" value="POLYISOPRENYL-TEICHOIC ACID--PEPTIDOGLYCAN TEICHOIC ACID TRANSFERASE TAGU"/>
    <property type="match status" value="1"/>
</dbReference>
<dbReference type="InterPro" id="IPR004474">
    <property type="entry name" value="LytR_CpsA_psr"/>
</dbReference>
<reference evidence="6 7" key="1">
    <citation type="submission" date="2015-11" db="EMBL/GenBank/DDBJ databases">
        <title>Bacillus caseinolyticus sp nov.</title>
        <authorList>
            <person name="Dastager S.G."/>
            <person name="Mawlankar R."/>
        </authorList>
    </citation>
    <scope>NUCLEOTIDE SEQUENCE [LARGE SCALE GENOMIC DNA]</scope>
    <source>
        <strain evidence="6 7">SGD-V-76</strain>
    </source>
</reference>
<dbReference type="Pfam" id="PF03816">
    <property type="entry name" value="LytR_cpsA_psr"/>
    <property type="match status" value="1"/>
</dbReference>
<evidence type="ECO:0000256" key="2">
    <source>
        <dbReference type="ARBA" id="ARBA00022692"/>
    </source>
</evidence>
<accession>A0A0V8JP87</accession>
<keyword evidence="2" id="KW-0812">Transmembrane</keyword>
<dbReference type="Proteomes" id="UP000053681">
    <property type="component" value="Unassembled WGS sequence"/>
</dbReference>
<comment type="similarity">
    <text evidence="1">Belongs to the LytR/CpsA/Psr (LCP) family.</text>
</comment>
<proteinExistence type="inferred from homology"/>
<dbReference type="EMBL" id="LNQP01000024">
    <property type="protein sequence ID" value="KSU88416.1"/>
    <property type="molecule type" value="Genomic_DNA"/>
</dbReference>
<dbReference type="InterPro" id="IPR050922">
    <property type="entry name" value="LytR/CpsA/Psr_CW_biosynth"/>
</dbReference>
<name>A0A0V8JP87_9BACI</name>
<keyword evidence="3" id="KW-0735">Signal-anchor</keyword>
<keyword evidence="7" id="KW-1185">Reference proteome</keyword>
<evidence type="ECO:0000259" key="5">
    <source>
        <dbReference type="Pfam" id="PF03816"/>
    </source>
</evidence>
<protein>
    <submittedName>
        <fullName evidence="6">Trascriptional regulator</fullName>
    </submittedName>
</protein>
<gene>
    <name evidence="6" type="ORF">AS180_08270</name>
</gene>
<keyword evidence="4" id="KW-0472">Membrane</keyword>
<evidence type="ECO:0000313" key="6">
    <source>
        <dbReference type="EMBL" id="KSU88416.1"/>
    </source>
</evidence>
<feature type="domain" description="Cell envelope-related transcriptional attenuator" evidence="5">
    <location>
        <begin position="51"/>
        <end position="192"/>
    </location>
</feature>
<comment type="caution">
    <text evidence="6">The sequence shown here is derived from an EMBL/GenBank/DDBJ whole genome shotgun (WGS) entry which is preliminary data.</text>
</comment>
<sequence>MKFKYTLLSVLIFLGCVLTGVLYVFSEKKVEAKEFNMLVMGVDEREEDTGRSDVLMVVHFNSENGHLKMMPIPRDTRVKIKGQAEMEKINHAYKYGGIKLTVDTVEQFLNMPIDYYVKVNMEGFKAVVDEIGGVTVDNPFPFTFASYLFPQGETNLNGEKALAYVRMRHEDPKGDIGRNERQKQVVEALLDKGMSMSTVANLPNLLNITKQYVDTNVTIKDALAVYNVMEKGKPTFETVHVEGETQIVDGTWYYIVKDQEKEHIKAMLHGDNPSEEH</sequence>
<dbReference type="GO" id="GO:0071555">
    <property type="term" value="P:cell wall organization"/>
    <property type="evidence" value="ECO:0007669"/>
    <property type="project" value="UniProtKB-KW"/>
</dbReference>
<evidence type="ECO:0000256" key="3">
    <source>
        <dbReference type="ARBA" id="ARBA00022968"/>
    </source>
</evidence>
<organism evidence="6 7">
    <name type="scientific">Priestia veravalensis</name>
    <dbReference type="NCBI Taxonomy" id="1414648"/>
    <lineage>
        <taxon>Bacteria</taxon>
        <taxon>Bacillati</taxon>
        <taxon>Bacillota</taxon>
        <taxon>Bacilli</taxon>
        <taxon>Bacillales</taxon>
        <taxon>Bacillaceae</taxon>
        <taxon>Priestia</taxon>
    </lineage>
</organism>
<evidence type="ECO:0000256" key="1">
    <source>
        <dbReference type="ARBA" id="ARBA00006068"/>
    </source>
</evidence>
<dbReference type="NCBIfam" id="TIGR00350">
    <property type="entry name" value="lytR_cpsA_psr"/>
    <property type="match status" value="1"/>
</dbReference>
<dbReference type="AlphaFoldDB" id="A0A0V8JP87"/>